<sequence length="116" mass="13588">MNKPKHYDPHIDPIAYMKVNMSRGNYEGFLIGNVLKYITRYPKKNGLEDLKKAKDYIEKAIELYEEEEEGKGKQDNHHNWVCPRCKKSNSHKIPRGSIFTIFNCSYCSTPVMAKFK</sequence>
<protein>
    <recommendedName>
        <fullName evidence="3">DUF3310 domain-containing protein</fullName>
    </recommendedName>
</protein>
<gene>
    <name evidence="1" type="ORF">CHH61_19110</name>
</gene>
<dbReference type="EMBL" id="NPBS01000111">
    <property type="protein sequence ID" value="PAF24405.1"/>
    <property type="molecule type" value="Genomic_DNA"/>
</dbReference>
<evidence type="ECO:0000313" key="2">
    <source>
        <dbReference type="Proteomes" id="UP000216133"/>
    </source>
</evidence>
<dbReference type="Proteomes" id="UP000216133">
    <property type="component" value="Unassembled WGS sequence"/>
</dbReference>
<dbReference type="Pfam" id="PF11753">
    <property type="entry name" value="DUF3310"/>
    <property type="match status" value="1"/>
</dbReference>
<dbReference type="RefSeq" id="WP_095328128.1">
    <property type="nucleotide sequence ID" value="NZ_NPBS01000111.1"/>
</dbReference>
<dbReference type="InterPro" id="IPR021739">
    <property type="entry name" value="SaV-like"/>
</dbReference>
<accession>A0A268RVW3</accession>
<dbReference type="AlphaFoldDB" id="A0A268RVW3"/>
<evidence type="ECO:0000313" key="1">
    <source>
        <dbReference type="EMBL" id="PAF24405.1"/>
    </source>
</evidence>
<organism evidence="1 2">
    <name type="scientific">Shouchella clausii</name>
    <name type="common">Alkalihalobacillus clausii</name>
    <dbReference type="NCBI Taxonomy" id="79880"/>
    <lineage>
        <taxon>Bacteria</taxon>
        <taxon>Bacillati</taxon>
        <taxon>Bacillota</taxon>
        <taxon>Bacilli</taxon>
        <taxon>Bacillales</taxon>
        <taxon>Bacillaceae</taxon>
        <taxon>Shouchella</taxon>
    </lineage>
</organism>
<evidence type="ECO:0008006" key="3">
    <source>
        <dbReference type="Google" id="ProtNLM"/>
    </source>
</evidence>
<comment type="caution">
    <text evidence="1">The sequence shown here is derived from an EMBL/GenBank/DDBJ whole genome shotgun (WGS) entry which is preliminary data.</text>
</comment>
<proteinExistence type="predicted"/>
<reference evidence="1 2" key="1">
    <citation type="submission" date="2017-07" db="EMBL/GenBank/DDBJ databases">
        <title>Isolation and whole genome analysis of endospore-forming bacteria from heroin.</title>
        <authorList>
            <person name="Kalinowski J."/>
            <person name="Ahrens B."/>
            <person name="Al-Dilaimi A."/>
            <person name="Winkler A."/>
            <person name="Wibberg D."/>
            <person name="Schleenbecker U."/>
            <person name="Ruckert C."/>
            <person name="Wolfel R."/>
            <person name="Grass G."/>
        </authorList>
    </citation>
    <scope>NUCLEOTIDE SEQUENCE [LARGE SCALE GENOMIC DNA]</scope>
    <source>
        <strain evidence="1 2">7523-2</strain>
    </source>
</reference>
<name>A0A268RVW3_SHOCL</name>